<dbReference type="STRING" id="633440.SAMN05421869_119182"/>
<keyword evidence="1" id="KW-0560">Oxidoreductase</keyword>
<proteinExistence type="predicted"/>
<keyword evidence="6" id="KW-1185">Reference proteome</keyword>
<dbReference type="InterPro" id="IPR050463">
    <property type="entry name" value="Gfo/Idh/MocA_oxidrdct_glycsds"/>
</dbReference>
<dbReference type="SUPFAM" id="SSF51735">
    <property type="entry name" value="NAD(P)-binding Rossmann-fold domains"/>
    <property type="match status" value="1"/>
</dbReference>
<sequence>MSAVGVGVIGAGKISEQYLTNLTAFPDLDVKIVADLLPERAAEQAKAYGVAESGTPEEALRHPEVEIIVNLTIPAAHAEVSAAALDAGKHVWTEKPFALDRESGRRLLDQADAAGLRIGGAPDTFLGAGLQTARRMIERGDIGVPLTGLTLFETPGPVADHRNLEVLLSRGAGPLWDMGPYYLTALTQSFGSFAAVTAVGRIARPVRRLLVGPKTGQDISVQVPTYVSIIAEFASGQTSTSVLSWDSPHRRVGHVEIVGSEATLSIPDPNHFDGDLYLRRGTDEEWTTVPCSGPVGGRGLGTLDIARSVRAGVPHRASGRLAYHVLDTMAAVSESIESRRTVQVESRTPVSDPVPETWDPYARTL</sequence>
<dbReference type="OrthoDB" id="9776544at2"/>
<protein>
    <submittedName>
        <fullName evidence="5">Predicted dehydrogenase</fullName>
    </submittedName>
</protein>
<dbReference type="RefSeq" id="WP_090941976.1">
    <property type="nucleotide sequence ID" value="NZ_FNDJ01000019.1"/>
</dbReference>
<evidence type="ECO:0000313" key="6">
    <source>
        <dbReference type="Proteomes" id="UP000199202"/>
    </source>
</evidence>
<dbReference type="EMBL" id="FNDJ01000019">
    <property type="protein sequence ID" value="SDK86551.1"/>
    <property type="molecule type" value="Genomic_DNA"/>
</dbReference>
<dbReference type="GO" id="GO:0016491">
    <property type="term" value="F:oxidoreductase activity"/>
    <property type="evidence" value="ECO:0007669"/>
    <property type="project" value="UniProtKB-KW"/>
</dbReference>
<dbReference type="PANTHER" id="PTHR43818:SF11">
    <property type="entry name" value="BCDNA.GH03377"/>
    <property type="match status" value="1"/>
</dbReference>
<dbReference type="Pfam" id="PF01408">
    <property type="entry name" value="GFO_IDH_MocA"/>
    <property type="match status" value="1"/>
</dbReference>
<dbReference type="InterPro" id="IPR055170">
    <property type="entry name" value="GFO_IDH_MocA-like_dom"/>
</dbReference>
<gene>
    <name evidence="5" type="ORF">SAMN05421869_119182</name>
</gene>
<feature type="domain" description="Gfo/Idh/MocA-like oxidoreductase N-terminal" evidence="3">
    <location>
        <begin position="5"/>
        <end position="117"/>
    </location>
</feature>
<dbReference type="SUPFAM" id="SSF55347">
    <property type="entry name" value="Glyceraldehyde-3-phosphate dehydrogenase-like, C-terminal domain"/>
    <property type="match status" value="1"/>
</dbReference>
<evidence type="ECO:0000313" key="5">
    <source>
        <dbReference type="EMBL" id="SDK86551.1"/>
    </source>
</evidence>
<dbReference type="Gene3D" id="3.40.50.720">
    <property type="entry name" value="NAD(P)-binding Rossmann-like Domain"/>
    <property type="match status" value="1"/>
</dbReference>
<reference evidence="5 6" key="1">
    <citation type="submission" date="2016-10" db="EMBL/GenBank/DDBJ databases">
        <authorList>
            <person name="de Groot N.N."/>
        </authorList>
    </citation>
    <scope>NUCLEOTIDE SEQUENCE [LARGE SCALE GENOMIC DNA]</scope>
    <source>
        <strain evidence="5 6">CGMCC 4.6533</strain>
    </source>
</reference>
<name>A0A1G9FDT0_9ACTN</name>
<dbReference type="Pfam" id="PF22725">
    <property type="entry name" value="GFO_IDH_MocA_C3"/>
    <property type="match status" value="1"/>
</dbReference>
<dbReference type="PANTHER" id="PTHR43818">
    <property type="entry name" value="BCDNA.GH03377"/>
    <property type="match status" value="1"/>
</dbReference>
<accession>A0A1G9FDT0</accession>
<organism evidence="5 6">
    <name type="scientific">Nonomuraea jiangxiensis</name>
    <dbReference type="NCBI Taxonomy" id="633440"/>
    <lineage>
        <taxon>Bacteria</taxon>
        <taxon>Bacillati</taxon>
        <taxon>Actinomycetota</taxon>
        <taxon>Actinomycetes</taxon>
        <taxon>Streptosporangiales</taxon>
        <taxon>Streptosporangiaceae</taxon>
        <taxon>Nonomuraea</taxon>
    </lineage>
</organism>
<dbReference type="GO" id="GO:0000166">
    <property type="term" value="F:nucleotide binding"/>
    <property type="evidence" value="ECO:0007669"/>
    <property type="project" value="InterPro"/>
</dbReference>
<evidence type="ECO:0000256" key="1">
    <source>
        <dbReference type="ARBA" id="ARBA00023002"/>
    </source>
</evidence>
<dbReference type="InterPro" id="IPR036291">
    <property type="entry name" value="NAD(P)-bd_dom_sf"/>
</dbReference>
<feature type="region of interest" description="Disordered" evidence="2">
    <location>
        <begin position="343"/>
        <end position="365"/>
    </location>
</feature>
<dbReference type="InterPro" id="IPR000683">
    <property type="entry name" value="Gfo/Idh/MocA-like_OxRdtase_N"/>
</dbReference>
<dbReference type="Gene3D" id="3.30.360.10">
    <property type="entry name" value="Dihydrodipicolinate Reductase, domain 2"/>
    <property type="match status" value="1"/>
</dbReference>
<evidence type="ECO:0000259" key="4">
    <source>
        <dbReference type="Pfam" id="PF22725"/>
    </source>
</evidence>
<feature type="domain" description="GFO/IDH/MocA-like oxidoreductase" evidence="4">
    <location>
        <begin position="131"/>
        <end position="264"/>
    </location>
</feature>
<evidence type="ECO:0000259" key="3">
    <source>
        <dbReference type="Pfam" id="PF01408"/>
    </source>
</evidence>
<evidence type="ECO:0000256" key="2">
    <source>
        <dbReference type="SAM" id="MobiDB-lite"/>
    </source>
</evidence>
<dbReference type="AlphaFoldDB" id="A0A1G9FDT0"/>
<dbReference type="Proteomes" id="UP000199202">
    <property type="component" value="Unassembled WGS sequence"/>
</dbReference>